<feature type="transmembrane region" description="Helical" evidence="9">
    <location>
        <begin position="244"/>
        <end position="263"/>
    </location>
</feature>
<keyword evidence="3" id="KW-0808">Transferase</keyword>
<dbReference type="GO" id="GO:0003950">
    <property type="term" value="F:NAD+ poly-ADP-ribosyltransferase activity"/>
    <property type="evidence" value="ECO:0007669"/>
    <property type="project" value="UniProtKB-EC"/>
</dbReference>
<dbReference type="CDD" id="cd09487">
    <property type="entry name" value="SAM_superfamily"/>
    <property type="match status" value="1"/>
</dbReference>
<keyword evidence="5 8" id="KW-0040">ANK repeat</keyword>
<evidence type="ECO:0000256" key="6">
    <source>
        <dbReference type="ARBA" id="ARBA00024347"/>
    </source>
</evidence>
<evidence type="ECO:0000256" key="3">
    <source>
        <dbReference type="ARBA" id="ARBA00022695"/>
    </source>
</evidence>
<dbReference type="Proteomes" id="UP000046393">
    <property type="component" value="Unplaced"/>
</dbReference>
<dbReference type="EC" id="2.4.2.30" evidence="1"/>
<dbReference type="InterPro" id="IPR036770">
    <property type="entry name" value="Ankyrin_rpt-contain_sf"/>
</dbReference>
<protein>
    <recommendedName>
        <fullName evidence="1">NAD(+) ADP-ribosyltransferase</fullName>
        <ecNumber evidence="1">2.4.2.30</ecNumber>
    </recommendedName>
</protein>
<evidence type="ECO:0000256" key="1">
    <source>
        <dbReference type="ARBA" id="ARBA00012020"/>
    </source>
</evidence>
<accession>A0A0N5AAZ3</accession>
<dbReference type="SMART" id="SM00454">
    <property type="entry name" value="SAM"/>
    <property type="match status" value="1"/>
</dbReference>
<dbReference type="WBParaSite" id="SMUV_0000131901-mRNA-1">
    <property type="protein sequence ID" value="SMUV_0000131901-mRNA-1"/>
    <property type="gene ID" value="SMUV_0000131901"/>
</dbReference>
<evidence type="ECO:0000256" key="5">
    <source>
        <dbReference type="ARBA" id="ARBA00023043"/>
    </source>
</evidence>
<feature type="repeat" description="ANK" evidence="8">
    <location>
        <begin position="41"/>
        <end position="73"/>
    </location>
</feature>
<reference evidence="12" key="1">
    <citation type="submission" date="2017-02" db="UniProtKB">
        <authorList>
            <consortium name="WormBaseParasite"/>
        </authorList>
    </citation>
    <scope>IDENTIFICATION</scope>
</reference>
<dbReference type="InterPro" id="IPR002110">
    <property type="entry name" value="Ankyrin_rpt"/>
</dbReference>
<dbReference type="GO" id="GO:0070531">
    <property type="term" value="C:BRCA1-A complex"/>
    <property type="evidence" value="ECO:0007669"/>
    <property type="project" value="TreeGrafter"/>
</dbReference>
<keyword evidence="9" id="KW-0812">Transmembrane</keyword>
<dbReference type="Gene3D" id="1.25.40.20">
    <property type="entry name" value="Ankyrin repeat-containing domain"/>
    <property type="match status" value="3"/>
</dbReference>
<comment type="catalytic activity">
    <reaction evidence="7">
        <text>NAD(+) + (ADP-D-ribosyl)n-acceptor = nicotinamide + (ADP-D-ribosyl)n+1-acceptor + H(+).</text>
        <dbReference type="EC" id="2.4.2.30"/>
    </reaction>
</comment>
<dbReference type="PROSITE" id="PS50088">
    <property type="entry name" value="ANK_REPEAT"/>
    <property type="match status" value="4"/>
</dbReference>
<feature type="repeat" description="ANK" evidence="8">
    <location>
        <begin position="320"/>
        <end position="352"/>
    </location>
</feature>
<feature type="domain" description="SAM" evidence="10">
    <location>
        <begin position="674"/>
        <end position="739"/>
    </location>
</feature>
<keyword evidence="2" id="KW-0328">Glycosyltransferase</keyword>
<dbReference type="InterPro" id="IPR001660">
    <property type="entry name" value="SAM"/>
</dbReference>
<evidence type="ECO:0000256" key="4">
    <source>
        <dbReference type="ARBA" id="ARBA00022737"/>
    </source>
</evidence>
<keyword evidence="9" id="KW-0472">Membrane</keyword>
<dbReference type="PANTHER" id="PTHR24171:SF8">
    <property type="entry name" value="BRCA1-ASSOCIATED RING DOMAIN PROTEIN 1"/>
    <property type="match status" value="1"/>
</dbReference>
<dbReference type="PRINTS" id="PR01415">
    <property type="entry name" value="ANKYRIN"/>
</dbReference>
<evidence type="ECO:0000256" key="7">
    <source>
        <dbReference type="ARBA" id="ARBA00033987"/>
    </source>
</evidence>
<dbReference type="PANTHER" id="PTHR24171">
    <property type="entry name" value="ANKYRIN REPEAT DOMAIN-CONTAINING PROTEIN 39-RELATED"/>
    <property type="match status" value="1"/>
</dbReference>
<name>A0A0N5AAZ3_9BILA</name>
<evidence type="ECO:0000313" key="11">
    <source>
        <dbReference type="Proteomes" id="UP000046393"/>
    </source>
</evidence>
<dbReference type="Gene3D" id="1.10.150.50">
    <property type="entry name" value="Transcription Factor, Ets-1"/>
    <property type="match status" value="1"/>
</dbReference>
<dbReference type="Pfam" id="PF00536">
    <property type="entry name" value="SAM_1"/>
    <property type="match status" value="1"/>
</dbReference>
<dbReference type="SUPFAM" id="SSF48403">
    <property type="entry name" value="Ankyrin repeat"/>
    <property type="match status" value="2"/>
</dbReference>
<organism evidence="11 12">
    <name type="scientific">Syphacia muris</name>
    <dbReference type="NCBI Taxonomy" id="451379"/>
    <lineage>
        <taxon>Eukaryota</taxon>
        <taxon>Metazoa</taxon>
        <taxon>Ecdysozoa</taxon>
        <taxon>Nematoda</taxon>
        <taxon>Chromadorea</taxon>
        <taxon>Rhabditida</taxon>
        <taxon>Spirurina</taxon>
        <taxon>Oxyuridomorpha</taxon>
        <taxon>Oxyuroidea</taxon>
        <taxon>Oxyuridae</taxon>
        <taxon>Syphacia</taxon>
    </lineage>
</organism>
<dbReference type="GO" id="GO:0004842">
    <property type="term" value="F:ubiquitin-protein transferase activity"/>
    <property type="evidence" value="ECO:0007669"/>
    <property type="project" value="TreeGrafter"/>
</dbReference>
<dbReference type="SUPFAM" id="SSF47769">
    <property type="entry name" value="SAM/Pointed domain"/>
    <property type="match status" value="1"/>
</dbReference>
<keyword evidence="3" id="KW-0548">Nucleotidyltransferase</keyword>
<evidence type="ECO:0000256" key="8">
    <source>
        <dbReference type="PROSITE-ProRule" id="PRU00023"/>
    </source>
</evidence>
<dbReference type="GO" id="GO:0085020">
    <property type="term" value="P:protein K6-linked ubiquitination"/>
    <property type="evidence" value="ECO:0007669"/>
    <property type="project" value="TreeGrafter"/>
</dbReference>
<evidence type="ECO:0000313" key="12">
    <source>
        <dbReference type="WBParaSite" id="SMUV_0000131901-mRNA-1"/>
    </source>
</evidence>
<keyword evidence="9" id="KW-1133">Transmembrane helix</keyword>
<evidence type="ECO:0000256" key="2">
    <source>
        <dbReference type="ARBA" id="ARBA00022676"/>
    </source>
</evidence>
<dbReference type="SMART" id="SM00248">
    <property type="entry name" value="ANK"/>
    <property type="match status" value="7"/>
</dbReference>
<feature type="repeat" description="ANK" evidence="8">
    <location>
        <begin position="107"/>
        <end position="139"/>
    </location>
</feature>
<dbReference type="GO" id="GO:0016779">
    <property type="term" value="F:nucleotidyltransferase activity"/>
    <property type="evidence" value="ECO:0007669"/>
    <property type="project" value="UniProtKB-KW"/>
</dbReference>
<dbReference type="GO" id="GO:0031436">
    <property type="term" value="C:BRCA1-BARD1 complex"/>
    <property type="evidence" value="ECO:0007669"/>
    <property type="project" value="TreeGrafter"/>
</dbReference>
<feature type="transmembrane region" description="Helical" evidence="9">
    <location>
        <begin position="284"/>
        <end position="307"/>
    </location>
</feature>
<proteinExistence type="inferred from homology"/>
<dbReference type="Pfam" id="PF12796">
    <property type="entry name" value="Ank_2"/>
    <property type="match status" value="3"/>
</dbReference>
<comment type="similarity">
    <text evidence="6">Belongs to the ARTD/PARP family.</text>
</comment>
<feature type="repeat" description="ANK" evidence="8">
    <location>
        <begin position="74"/>
        <end position="106"/>
    </location>
</feature>
<keyword evidence="11" id="KW-1185">Reference proteome</keyword>
<dbReference type="InterPro" id="IPR013761">
    <property type="entry name" value="SAM/pointed_sf"/>
</dbReference>
<keyword evidence="4" id="KW-0677">Repeat</keyword>
<dbReference type="PROSITE" id="PS50297">
    <property type="entry name" value="ANK_REP_REGION"/>
    <property type="match status" value="4"/>
</dbReference>
<evidence type="ECO:0000259" key="10">
    <source>
        <dbReference type="SMART" id="SM00454"/>
    </source>
</evidence>
<dbReference type="STRING" id="451379.A0A0N5AAZ3"/>
<sequence>MEDDSSEVMLNRLLSACKAWDLEEVKNVVESGFNVDTADDDRITALQIAAANGNIAIVEYLLDMGANIEKDNQIGMTPLLHAAKNGHYNVVRSLLQRGAAIDKLTYYGASALTLAASGGHTDVVQFLINLKLNVNPQDERDTALCPTPMMAAVFKRHTHICVLLSQNGANLHDTITRLDNLSAMSIAITCDARVMVGTLLELKANLTVRSLGNRTPFELARHLKRDEIFAFLENARYLAKGNKAFIRLFVLLVFLCIMACLIARNNRDEANLRRAMRCQMTQTYPENCTLLMYAVVLADVFIVKLLVEETNEINAAEEVLGLTALMFASIIGNSEMVEYLLASGADISQVSKDQFNALDYAFCLGNVKQYLIAGNKELPVKSDFHFSGSRGGMAKLFQKIKFGNSIGFGTESKEKLQPRREHVEKLLSLCGNESCGAFKTANEVLLSNVCGKNSDTPDVYHKKLQKIRSLAEHCTAFGLAPLPVSFIANCSNEQSHVENFAVPVIRTHSNEFLKERPCFSLAQRNIQLFNEICYEKVDEQKLRSNDARIRRVFEQNDRRKCSAFSSIGSEGRTFRRSSRSYSVLQHASASPLGTAHNMRCSREKISSNAAEDGRTSPSRRSLDQYTFTLKAKKSALRKSTSTSALDRDLGKNRSSFTMMNSLPVSSLAAATTTSSTYKETNLLENLKTADLGQYVELFKQNEIDNDALLLMTEFDLEVLISDTLDRKKLKKFVEKIRRHQKQ</sequence>
<dbReference type="AlphaFoldDB" id="A0A0N5AAZ3"/>
<evidence type="ECO:0000256" key="9">
    <source>
        <dbReference type="SAM" id="Phobius"/>
    </source>
</evidence>